<dbReference type="Gene3D" id="3.10.350.10">
    <property type="entry name" value="LysM domain"/>
    <property type="match status" value="1"/>
</dbReference>
<dbReference type="PROSITE" id="PS51782">
    <property type="entry name" value="LYSM"/>
    <property type="match status" value="1"/>
</dbReference>
<proteinExistence type="predicted"/>
<dbReference type="Proteomes" id="UP000234914">
    <property type="component" value="Unassembled WGS sequence"/>
</dbReference>
<gene>
    <name evidence="2" type="ORF">CYJ96_04500</name>
</gene>
<dbReference type="Pfam" id="PF05489">
    <property type="entry name" value="Phage_tail_X"/>
    <property type="match status" value="1"/>
</dbReference>
<sequence>MSDTRQVISKQGDTIDMICQRYFGYTSAITEQVMALNPHLKNTAVLESGVTIVLPIAKPVQTLSIIQLWD</sequence>
<feature type="domain" description="LysM" evidence="1">
    <location>
        <begin position="5"/>
        <end position="54"/>
    </location>
</feature>
<dbReference type="AlphaFoldDB" id="A0A2I1RIV5"/>
<dbReference type="EMBL" id="PKJS01000005">
    <property type="protein sequence ID" value="PKZ69061.1"/>
    <property type="molecule type" value="Genomic_DNA"/>
</dbReference>
<evidence type="ECO:0000313" key="3">
    <source>
        <dbReference type="Proteomes" id="UP000234914"/>
    </source>
</evidence>
<name>A0A2I1RIV5_FAUOS</name>
<dbReference type="InterPro" id="IPR018392">
    <property type="entry name" value="LysM"/>
</dbReference>
<organism evidence="2 3">
    <name type="scientific">Faucicola osloensis</name>
    <name type="common">Moraxella osloensis</name>
    <dbReference type="NCBI Taxonomy" id="34062"/>
    <lineage>
        <taxon>Bacteria</taxon>
        <taxon>Pseudomonadati</taxon>
        <taxon>Pseudomonadota</taxon>
        <taxon>Gammaproteobacteria</taxon>
        <taxon>Moraxellales</taxon>
        <taxon>Moraxellaceae</taxon>
        <taxon>Faucicola</taxon>
    </lineage>
</organism>
<reference evidence="2 3" key="1">
    <citation type="submission" date="2017-12" db="EMBL/GenBank/DDBJ databases">
        <title>Phylogenetic diversity of female urinary microbiome.</title>
        <authorList>
            <person name="Thomas-White K."/>
            <person name="Wolfe A.J."/>
        </authorList>
    </citation>
    <scope>NUCLEOTIDE SEQUENCE [LARGE SCALE GENOMIC DNA]</scope>
    <source>
        <strain evidence="2 3">UMB0416</strain>
    </source>
</reference>
<dbReference type="InterPro" id="IPR036779">
    <property type="entry name" value="LysM_dom_sf"/>
</dbReference>
<comment type="caution">
    <text evidence="2">The sequence shown here is derived from an EMBL/GenBank/DDBJ whole genome shotgun (WGS) entry which is preliminary data.</text>
</comment>
<accession>A0A2I1RIV5</accession>
<evidence type="ECO:0000259" key="1">
    <source>
        <dbReference type="PROSITE" id="PS51782"/>
    </source>
</evidence>
<dbReference type="InterPro" id="IPR008861">
    <property type="entry name" value="GpX-like"/>
</dbReference>
<dbReference type="RefSeq" id="WP_050324142.1">
    <property type="nucleotide sequence ID" value="NZ_PKJS01000005.1"/>
</dbReference>
<evidence type="ECO:0000313" key="2">
    <source>
        <dbReference type="EMBL" id="PKZ69061.1"/>
    </source>
</evidence>
<protein>
    <submittedName>
        <fullName evidence="2">LysM peptidoglycan-binding domain-containing protein</fullName>
    </submittedName>
</protein>